<accession>A0A0C2HBH8</accession>
<evidence type="ECO:0000259" key="1">
    <source>
        <dbReference type="Pfam" id="PF00005"/>
    </source>
</evidence>
<keyword evidence="3" id="KW-1185">Reference proteome</keyword>
<dbReference type="OrthoDB" id="6500128at2759"/>
<dbReference type="SUPFAM" id="SSF52540">
    <property type="entry name" value="P-loop containing nucleoside triphosphate hydrolases"/>
    <property type="match status" value="1"/>
</dbReference>
<organism evidence="2 3">
    <name type="scientific">Ancylostoma duodenale</name>
    <dbReference type="NCBI Taxonomy" id="51022"/>
    <lineage>
        <taxon>Eukaryota</taxon>
        <taxon>Metazoa</taxon>
        <taxon>Ecdysozoa</taxon>
        <taxon>Nematoda</taxon>
        <taxon>Chromadorea</taxon>
        <taxon>Rhabditida</taxon>
        <taxon>Rhabditina</taxon>
        <taxon>Rhabditomorpha</taxon>
        <taxon>Strongyloidea</taxon>
        <taxon>Ancylostomatidae</taxon>
        <taxon>Ancylostomatinae</taxon>
        <taxon>Ancylostoma</taxon>
    </lineage>
</organism>
<feature type="domain" description="ABC transporter" evidence="1">
    <location>
        <begin position="63"/>
        <end position="125"/>
    </location>
</feature>
<dbReference type="Gene3D" id="3.40.50.300">
    <property type="entry name" value="P-loop containing nucleotide triphosphate hydrolases"/>
    <property type="match status" value="1"/>
</dbReference>
<dbReference type="GO" id="GO:0005524">
    <property type="term" value="F:ATP binding"/>
    <property type="evidence" value="ECO:0007669"/>
    <property type="project" value="InterPro"/>
</dbReference>
<dbReference type="InterPro" id="IPR003439">
    <property type="entry name" value="ABC_transporter-like_ATP-bd"/>
</dbReference>
<evidence type="ECO:0000313" key="3">
    <source>
        <dbReference type="Proteomes" id="UP000054047"/>
    </source>
</evidence>
<dbReference type="GO" id="GO:0015421">
    <property type="term" value="F:ABC-type oligopeptide transporter activity"/>
    <property type="evidence" value="ECO:0007669"/>
    <property type="project" value="TreeGrafter"/>
</dbReference>
<evidence type="ECO:0000313" key="2">
    <source>
        <dbReference type="EMBL" id="KIH69014.1"/>
    </source>
</evidence>
<sequence>MSSGVLLAYLLYLGRLNNNIWVLVYMKNPSDQVNRAEKPELTGEVEMNSVDFTYPSRPVQKVLKGINFKIKSGETVAFVGSSGAGKSTIASLIQQFYTPSGGSIAIDGAPIENIEHEYYHEKVGDEFNFATDQCADVATHIVTTLAVIYRIQAYFWSKILHYIPPRNDQ</sequence>
<protein>
    <recommendedName>
        <fullName evidence="1">ABC transporter domain-containing protein</fullName>
    </recommendedName>
</protein>
<dbReference type="GO" id="GO:0016887">
    <property type="term" value="F:ATP hydrolysis activity"/>
    <property type="evidence" value="ECO:0007669"/>
    <property type="project" value="InterPro"/>
</dbReference>
<dbReference type="Pfam" id="PF00005">
    <property type="entry name" value="ABC_tran"/>
    <property type="match status" value="1"/>
</dbReference>
<dbReference type="PANTHER" id="PTHR43394:SF1">
    <property type="entry name" value="ATP-BINDING CASSETTE SUB-FAMILY B MEMBER 10, MITOCHONDRIAL"/>
    <property type="match status" value="1"/>
</dbReference>
<reference evidence="2 3" key="1">
    <citation type="submission" date="2013-12" db="EMBL/GenBank/DDBJ databases">
        <title>Draft genome of the parsitic nematode Ancylostoma duodenale.</title>
        <authorList>
            <person name="Mitreva M."/>
        </authorList>
    </citation>
    <scope>NUCLEOTIDE SEQUENCE [LARGE SCALE GENOMIC DNA]</scope>
    <source>
        <strain evidence="2 3">Zhejiang</strain>
    </source>
</reference>
<dbReference type="Proteomes" id="UP000054047">
    <property type="component" value="Unassembled WGS sequence"/>
</dbReference>
<dbReference type="EMBL" id="KN726239">
    <property type="protein sequence ID" value="KIH69014.1"/>
    <property type="molecule type" value="Genomic_DNA"/>
</dbReference>
<dbReference type="InterPro" id="IPR039421">
    <property type="entry name" value="Type_1_exporter"/>
</dbReference>
<proteinExistence type="predicted"/>
<dbReference type="PANTHER" id="PTHR43394">
    <property type="entry name" value="ATP-DEPENDENT PERMEASE MDL1, MITOCHONDRIAL"/>
    <property type="match status" value="1"/>
</dbReference>
<gene>
    <name evidence="2" type="ORF">ANCDUO_00650</name>
</gene>
<name>A0A0C2HBH8_9BILA</name>
<dbReference type="InterPro" id="IPR027417">
    <property type="entry name" value="P-loop_NTPase"/>
</dbReference>
<dbReference type="AlphaFoldDB" id="A0A0C2HBH8"/>